<proteinExistence type="predicted"/>
<protein>
    <submittedName>
        <fullName evidence="1">Uncharacterized protein</fullName>
    </submittedName>
</protein>
<dbReference type="AlphaFoldDB" id="A0A480AWS2"/>
<comment type="caution">
    <text evidence="1">The sequence shown here is derived from an EMBL/GenBank/DDBJ whole genome shotgun (WGS) entry which is preliminary data.</text>
</comment>
<name>A0A480AWS2_9BURK</name>
<dbReference type="Proteomes" id="UP000301751">
    <property type="component" value="Unassembled WGS sequence"/>
</dbReference>
<accession>A0A480AWS2</accession>
<evidence type="ECO:0000313" key="1">
    <source>
        <dbReference type="EMBL" id="GCL65841.1"/>
    </source>
</evidence>
<sequence length="70" mass="7407">MRATASVDPPGGNCSTIFTGLLGQAWAQTGEEVAAARSRHRADRRRFIGVGGWAGGMASRILCSGYRSRP</sequence>
<evidence type="ECO:0000313" key="2">
    <source>
        <dbReference type="Proteomes" id="UP000301751"/>
    </source>
</evidence>
<organism evidence="1 2">
    <name type="scientific">Pseudaquabacterium pictum</name>
    <dbReference type="NCBI Taxonomy" id="2315236"/>
    <lineage>
        <taxon>Bacteria</taxon>
        <taxon>Pseudomonadati</taxon>
        <taxon>Pseudomonadota</taxon>
        <taxon>Betaproteobacteria</taxon>
        <taxon>Burkholderiales</taxon>
        <taxon>Sphaerotilaceae</taxon>
        <taxon>Pseudaquabacterium</taxon>
    </lineage>
</organism>
<keyword evidence="2" id="KW-1185">Reference proteome</keyword>
<reference evidence="2" key="1">
    <citation type="submission" date="2019-03" db="EMBL/GenBank/DDBJ databases">
        <title>Aquabacterium pictum sp.nov., the first bacteriochlorophyll a-containing freshwater bacterium in the genus Aquabacterium of the class Betaproteobacteria.</title>
        <authorList>
            <person name="Hirose S."/>
            <person name="Tank M."/>
            <person name="Hara E."/>
            <person name="Tamaki H."/>
            <person name="Takaichi S."/>
            <person name="Haruta S."/>
            <person name="Hanada S."/>
        </authorList>
    </citation>
    <scope>NUCLEOTIDE SEQUENCE [LARGE SCALE GENOMIC DNA]</scope>
    <source>
        <strain evidence="2">W35</strain>
    </source>
</reference>
<dbReference type="EMBL" id="BJCL01000021">
    <property type="protein sequence ID" value="GCL65841.1"/>
    <property type="molecule type" value="Genomic_DNA"/>
</dbReference>
<gene>
    <name evidence="1" type="ORF">AQPW35_49220</name>
</gene>